<gene>
    <name evidence="2" type="primary">CDX1</name>
</gene>
<accession>Q14DX0</accession>
<organism evidence="2">
    <name type="scientific">Homo sapiens</name>
    <name type="common">Human</name>
    <dbReference type="NCBI Taxonomy" id="9606"/>
    <lineage>
        <taxon>Eukaryota</taxon>
        <taxon>Metazoa</taxon>
        <taxon>Chordata</taxon>
        <taxon>Craniata</taxon>
        <taxon>Vertebrata</taxon>
        <taxon>Euteleostomi</taxon>
        <taxon>Mammalia</taxon>
        <taxon>Eutheria</taxon>
        <taxon>Euarchontoglires</taxon>
        <taxon>Primates</taxon>
        <taxon>Haplorrhini</taxon>
        <taxon>Catarrhini</taxon>
        <taxon>Hominidae</taxon>
        <taxon>Homo</taxon>
    </lineage>
</organism>
<sequence length="60" mass="6225">MRGGPRGHHVCGLCAGQGFARVPRPSQASQPRPGPASLCPSNTSLLATSSPMPVKEEFLP</sequence>
<protein>
    <submittedName>
        <fullName evidence="2">CDX1 protein</fullName>
    </submittedName>
</protein>
<proteinExistence type="evidence at transcript level"/>
<name>Q14DX0_HUMAN</name>
<dbReference type="OrthoDB" id="6159439at2759"/>
<reference evidence="2" key="1">
    <citation type="journal article" date="2004" name="Genome Res.">
        <title>The status, quality, and expansion of the NIH full-length cDNA project: the Mammalian Gene Collection (MGC).</title>
        <authorList>
            <consortium name="The MGC Project Team"/>
            <person name="Gerhard D.S."/>
            <person name="Wagner L."/>
            <person name="Feingold E.A."/>
            <person name="Shenmen C.M."/>
            <person name="Grouse L.H."/>
            <person name="Schuler G."/>
            <person name="Klein S.L."/>
            <person name="Old S."/>
            <person name="Rasooly R."/>
            <person name="Good P."/>
            <person name="Guyer M."/>
            <person name="Peck A.M."/>
            <person name="Derge J.G."/>
            <person name="Lipman D."/>
            <person name="Collins F.S."/>
            <person name="Jang W."/>
            <person name="Sherry S."/>
            <person name="Feolo M."/>
            <person name="Misquitta L."/>
            <person name="Lee E."/>
            <person name="Rotmistrovsky K."/>
            <person name="Greenhut S.F."/>
            <person name="Schaefer C.F."/>
            <person name="Buetow K."/>
            <person name="Bonner T.I."/>
            <person name="Haussler D."/>
            <person name="Kent J."/>
            <person name="Kiekhaus M."/>
            <person name="Furey T."/>
            <person name="Brent M."/>
            <person name="Prange C."/>
            <person name="Schreiber K."/>
            <person name="Shapiro N."/>
            <person name="Bhat N.K."/>
            <person name="Hopkins R.F."/>
            <person name="Hsie F."/>
            <person name="Driscoll T."/>
            <person name="Soares M.B."/>
            <person name="Casavant T.L."/>
            <person name="Scheetz T.E."/>
            <person name="Brown-stein M.J."/>
            <person name="Usdin T.B."/>
            <person name="Toshiyuki S."/>
            <person name="Carninci P."/>
            <person name="Piao Y."/>
            <person name="Dudekula D.B."/>
            <person name="Ko M.S."/>
            <person name="Kawakami K."/>
            <person name="Suzuki Y."/>
            <person name="Sugano S."/>
            <person name="Gruber C.E."/>
            <person name="Smith M.R."/>
            <person name="Simmons B."/>
            <person name="Moore T."/>
            <person name="Waterman R."/>
            <person name="Johnson S.L."/>
            <person name="Ruan Y."/>
            <person name="Wei C.L."/>
            <person name="Mathavan S."/>
            <person name="Gunaratne P.H."/>
            <person name="Wu J."/>
            <person name="Garcia A.M."/>
            <person name="Hulyk S.W."/>
            <person name="Fuh E."/>
            <person name="Yuan Y."/>
            <person name="Sneed A."/>
            <person name="Kowis C."/>
            <person name="Hodgson A."/>
            <person name="Muzny D.M."/>
            <person name="McPherson J."/>
            <person name="Gibbs R.A."/>
            <person name="Fahey J."/>
            <person name="Helton E."/>
            <person name="Ketteman M."/>
            <person name="Madan A."/>
            <person name="Rodrigues S."/>
            <person name="Sanchez A."/>
            <person name="Whiting M."/>
            <person name="Madari A."/>
            <person name="Young A.C."/>
            <person name="Wetherby K.D."/>
            <person name="Granite S.J."/>
            <person name="Kwong P.N."/>
            <person name="Brinkley C.P."/>
            <person name="Pearson R.L."/>
            <person name="Bouffard G.G."/>
            <person name="Blakesly R.W."/>
            <person name="Green E.D."/>
            <person name="Dickson M.C."/>
            <person name="Rodriguez A.C."/>
            <person name="Grimwood J."/>
            <person name="Schmutz J."/>
            <person name="Myers R.M."/>
            <person name="Butterfield Y.S."/>
            <person name="Griffith M."/>
            <person name="Griffith O.L."/>
            <person name="Krzywinski M.I."/>
            <person name="Liao N."/>
            <person name="Morin R."/>
            <person name="Morrin R."/>
            <person name="Palmquist D."/>
            <person name="Petrescu A.S."/>
            <person name="Skalska U."/>
            <person name="Smailus D.E."/>
            <person name="Stott J.M."/>
            <person name="Schnerch A."/>
            <person name="Schein J.E."/>
            <person name="Jones S.J."/>
            <person name="Holt R.A."/>
            <person name="Baross A."/>
            <person name="Marra M.A."/>
            <person name="Clifton S."/>
            <person name="Makowski K.A."/>
            <person name="Bosak S."/>
            <person name="Malek J."/>
        </authorList>
    </citation>
    <scope>NUCLEOTIDE SEQUENCE [LARGE SCALE MRNA]</scope>
</reference>
<evidence type="ECO:0000313" key="2">
    <source>
        <dbReference type="EMBL" id="AAH96249.1"/>
    </source>
</evidence>
<dbReference type="AlphaFoldDB" id="Q14DX0"/>
<feature type="compositionally biased region" description="Polar residues" evidence="1">
    <location>
        <begin position="39"/>
        <end position="51"/>
    </location>
</feature>
<feature type="region of interest" description="Disordered" evidence="1">
    <location>
        <begin position="21"/>
        <end position="60"/>
    </location>
</feature>
<dbReference type="EMBL" id="BC096249">
    <property type="protein sequence ID" value="AAH96249.1"/>
    <property type="molecule type" value="mRNA"/>
</dbReference>
<evidence type="ECO:0000256" key="1">
    <source>
        <dbReference type="SAM" id="MobiDB-lite"/>
    </source>
</evidence>